<evidence type="ECO:0000256" key="1">
    <source>
        <dbReference type="SAM" id="MobiDB-lite"/>
    </source>
</evidence>
<accession>A0A2G8RPI3</accession>
<keyword evidence="2" id="KW-0472">Membrane</keyword>
<dbReference type="AlphaFoldDB" id="A0A2G8RPI3"/>
<evidence type="ECO:0000313" key="3">
    <source>
        <dbReference type="EMBL" id="PIL23401.1"/>
    </source>
</evidence>
<feature type="compositionally biased region" description="Basic and acidic residues" evidence="1">
    <location>
        <begin position="250"/>
        <end position="259"/>
    </location>
</feature>
<keyword evidence="2" id="KW-0812">Transmembrane</keyword>
<feature type="region of interest" description="Disordered" evidence="1">
    <location>
        <begin position="231"/>
        <end position="259"/>
    </location>
</feature>
<sequence>MGMMNPVVTASLFFVSSPDVGPPPFLDCGYDMDVSDVLYGSGRCRVIAARASSIIADTLVIIATWVRMWPMRSHLTKQKLTGVMFTDGSVYFIVLLGANVVALAFIETIELTYLIAQWISWQARLPFERRWLLRDLNLVCSFTVIFTCRFILDLHEAAATPPAVVPATTRHQALPGYDSSGTQFSDGNSESEPTLPVVPVRHGTGSMAKLDVSFGSMSIFGAMIPWIGTGDSEGGATGDRNREASLGLRDGSEDGSGHC</sequence>
<reference evidence="3 4" key="1">
    <citation type="journal article" date="2015" name="Sci. Rep.">
        <title>Chromosome-level genome map provides insights into diverse defense mechanisms in the medicinal fungus Ganoderma sinense.</title>
        <authorList>
            <person name="Zhu Y."/>
            <person name="Xu J."/>
            <person name="Sun C."/>
            <person name="Zhou S."/>
            <person name="Xu H."/>
            <person name="Nelson D.R."/>
            <person name="Qian J."/>
            <person name="Song J."/>
            <person name="Luo H."/>
            <person name="Xiang L."/>
            <person name="Li Y."/>
            <person name="Xu Z."/>
            <person name="Ji A."/>
            <person name="Wang L."/>
            <person name="Lu S."/>
            <person name="Hayward A."/>
            <person name="Sun W."/>
            <person name="Li X."/>
            <person name="Schwartz D.C."/>
            <person name="Wang Y."/>
            <person name="Chen S."/>
        </authorList>
    </citation>
    <scope>NUCLEOTIDE SEQUENCE [LARGE SCALE GENOMIC DNA]</scope>
    <source>
        <strain evidence="3 4">ZZ0214-1</strain>
    </source>
</reference>
<feature type="transmembrane region" description="Helical" evidence="2">
    <location>
        <begin position="47"/>
        <end position="69"/>
    </location>
</feature>
<name>A0A2G8RPI3_9APHY</name>
<comment type="caution">
    <text evidence="3">The sequence shown here is derived from an EMBL/GenBank/DDBJ whole genome shotgun (WGS) entry which is preliminary data.</text>
</comment>
<dbReference type="Proteomes" id="UP000230002">
    <property type="component" value="Unassembled WGS sequence"/>
</dbReference>
<organism evidence="3 4">
    <name type="scientific">Ganoderma sinense ZZ0214-1</name>
    <dbReference type="NCBI Taxonomy" id="1077348"/>
    <lineage>
        <taxon>Eukaryota</taxon>
        <taxon>Fungi</taxon>
        <taxon>Dikarya</taxon>
        <taxon>Basidiomycota</taxon>
        <taxon>Agaricomycotina</taxon>
        <taxon>Agaricomycetes</taxon>
        <taxon>Polyporales</taxon>
        <taxon>Polyporaceae</taxon>
        <taxon>Ganoderma</taxon>
    </lineage>
</organism>
<dbReference type="EMBL" id="AYKW01000068">
    <property type="protein sequence ID" value="PIL23401.1"/>
    <property type="molecule type" value="Genomic_DNA"/>
</dbReference>
<gene>
    <name evidence="3" type="ORF">GSI_14712</name>
</gene>
<keyword evidence="4" id="KW-1185">Reference proteome</keyword>
<evidence type="ECO:0000313" key="4">
    <source>
        <dbReference type="Proteomes" id="UP000230002"/>
    </source>
</evidence>
<feature type="compositionally biased region" description="Polar residues" evidence="1">
    <location>
        <begin position="179"/>
        <end position="192"/>
    </location>
</feature>
<keyword evidence="2" id="KW-1133">Transmembrane helix</keyword>
<protein>
    <submittedName>
        <fullName evidence="3">Uncharacterized protein</fullName>
    </submittedName>
</protein>
<feature type="transmembrane region" description="Helical" evidence="2">
    <location>
        <begin position="90"/>
        <end position="116"/>
    </location>
</feature>
<feature type="region of interest" description="Disordered" evidence="1">
    <location>
        <begin position="176"/>
        <end position="197"/>
    </location>
</feature>
<proteinExistence type="predicted"/>
<evidence type="ECO:0000256" key="2">
    <source>
        <dbReference type="SAM" id="Phobius"/>
    </source>
</evidence>